<feature type="region of interest" description="Disordered" evidence="1">
    <location>
        <begin position="349"/>
        <end position="405"/>
    </location>
</feature>
<keyword evidence="4" id="KW-1185">Reference proteome</keyword>
<feature type="transmembrane region" description="Helical" evidence="2">
    <location>
        <begin position="317"/>
        <end position="337"/>
    </location>
</feature>
<feature type="compositionally biased region" description="Basic and acidic residues" evidence="1">
    <location>
        <begin position="366"/>
        <end position="375"/>
    </location>
</feature>
<reference evidence="3 4" key="1">
    <citation type="submission" date="2018-12" db="EMBL/GenBank/DDBJ databases">
        <authorList>
            <person name="Toschakov S.V."/>
        </authorList>
    </citation>
    <scope>NUCLEOTIDE SEQUENCE [LARGE SCALE GENOMIC DNA]</scope>
    <source>
        <strain evidence="3 4">GM2012</strain>
    </source>
</reference>
<keyword evidence="2" id="KW-0472">Membrane</keyword>
<gene>
    <name evidence="3" type="ORF">TsocGM_24920</name>
</gene>
<feature type="transmembrane region" description="Helical" evidence="2">
    <location>
        <begin position="208"/>
        <end position="235"/>
    </location>
</feature>
<keyword evidence="2" id="KW-0812">Transmembrane</keyword>
<keyword evidence="2" id="KW-1133">Transmembrane helix</keyword>
<feature type="transmembrane region" description="Helical" evidence="2">
    <location>
        <begin position="83"/>
        <end position="99"/>
    </location>
</feature>
<dbReference type="OrthoDB" id="9842384at2"/>
<feature type="transmembrane region" description="Helical" evidence="2">
    <location>
        <begin position="169"/>
        <end position="187"/>
    </location>
</feature>
<comment type="caution">
    <text evidence="3">The sequence shown here is derived from an EMBL/GenBank/DDBJ whole genome shotgun (WGS) entry which is preliminary data.</text>
</comment>
<evidence type="ECO:0000256" key="1">
    <source>
        <dbReference type="SAM" id="MobiDB-lite"/>
    </source>
</evidence>
<organism evidence="3 4">
    <name type="scientific">Tautonia sociabilis</name>
    <dbReference type="NCBI Taxonomy" id="2080755"/>
    <lineage>
        <taxon>Bacteria</taxon>
        <taxon>Pseudomonadati</taxon>
        <taxon>Planctomycetota</taxon>
        <taxon>Planctomycetia</taxon>
        <taxon>Isosphaerales</taxon>
        <taxon>Isosphaeraceae</taxon>
        <taxon>Tautonia</taxon>
    </lineage>
</organism>
<sequence length="405" mass="43004">MFAYVKCKKCGRTLRAQRSPNRTTIRCWDCRSEVVVPRFRSPDGPKPVARLRGAMNSARGESIAAIILLALAATAAIAVPRAGGVLALGLLISTALGYIRRIEEPGRALESEEEAEASGRADWRPGRLLGRLILASVFVVGLVAVPWLADGSRQLEYVAPVLPPPTLPVVGLLLWLILPFVVFLLTARDEHGPIGPRRALAAAFRRRWRTLGALLAPLVAIAVVEAALLGGLLLLGDLPVFVLDLFPVGEGDRVETGIYVLDNSVEFDRTEGALKVYVEGLGRGATLLGSVPTSFRRGLQPRLIVPAYGELKSEGYVIARLLVAMLGFLTAFAALAIQSTWLGRIGLAAPRPEEEQPEDEAEAEAEGDREPERGKAVGSSSGGDGRGDGKPVPVGSSAPGPEADG</sequence>
<dbReference type="AlphaFoldDB" id="A0A432MD60"/>
<feature type="compositionally biased region" description="Acidic residues" evidence="1">
    <location>
        <begin position="355"/>
        <end position="365"/>
    </location>
</feature>
<accession>A0A432MD60</accession>
<feature type="transmembrane region" description="Helical" evidence="2">
    <location>
        <begin position="128"/>
        <end position="149"/>
    </location>
</feature>
<name>A0A432MD60_9BACT</name>
<dbReference type="Proteomes" id="UP000280296">
    <property type="component" value="Unassembled WGS sequence"/>
</dbReference>
<dbReference type="EMBL" id="RYZH01000090">
    <property type="protein sequence ID" value="RUL81612.1"/>
    <property type="molecule type" value="Genomic_DNA"/>
</dbReference>
<reference evidence="3 4" key="2">
    <citation type="submission" date="2019-01" db="EMBL/GenBank/DDBJ databases">
        <title>Tautonia sociabilis, a novel thermotolerant planctomycete of Isosphaeraceae family, isolated from a 4000 m deep subterranean habitat.</title>
        <authorList>
            <person name="Kovaleva O.L."/>
            <person name="Elcheninov A.G."/>
            <person name="Van Heerden E."/>
            <person name="Toshchakov S.V."/>
            <person name="Novikov A."/>
            <person name="Bonch-Osmolovskaya E.A."/>
            <person name="Kublanov I.V."/>
        </authorList>
    </citation>
    <scope>NUCLEOTIDE SEQUENCE [LARGE SCALE GENOMIC DNA]</scope>
    <source>
        <strain evidence="3 4">GM2012</strain>
    </source>
</reference>
<proteinExistence type="predicted"/>
<evidence type="ECO:0000313" key="3">
    <source>
        <dbReference type="EMBL" id="RUL81612.1"/>
    </source>
</evidence>
<feature type="transmembrane region" description="Helical" evidence="2">
    <location>
        <begin position="60"/>
        <end position="77"/>
    </location>
</feature>
<evidence type="ECO:0000256" key="2">
    <source>
        <dbReference type="SAM" id="Phobius"/>
    </source>
</evidence>
<dbReference type="RefSeq" id="WP_126728171.1">
    <property type="nucleotide sequence ID" value="NZ_RYZH01000090.1"/>
</dbReference>
<evidence type="ECO:0000313" key="4">
    <source>
        <dbReference type="Proteomes" id="UP000280296"/>
    </source>
</evidence>
<protein>
    <submittedName>
        <fullName evidence="3">Uncharacterized protein</fullName>
    </submittedName>
</protein>